<gene>
    <name evidence="6" type="ORF">R1flu_014919</name>
</gene>
<protein>
    <recommendedName>
        <fullName evidence="8">Lysosomal Pro-X carboxypeptidase</fullName>
    </recommendedName>
</protein>
<evidence type="ECO:0000256" key="2">
    <source>
        <dbReference type="ARBA" id="ARBA00022670"/>
    </source>
</evidence>
<dbReference type="PANTHER" id="PTHR11010:SF38">
    <property type="entry name" value="LYSOSOMAL PRO-X CARBOXYPEPTIDASE"/>
    <property type="match status" value="1"/>
</dbReference>
<dbReference type="Gene3D" id="1.20.120.980">
    <property type="entry name" value="Serine carboxypeptidase S28, SKS domain"/>
    <property type="match status" value="1"/>
</dbReference>
<dbReference type="FunFam" id="1.20.120.980:FF:000001">
    <property type="entry name" value="Dipeptidyl peptidase 7"/>
    <property type="match status" value="1"/>
</dbReference>
<dbReference type="Pfam" id="PF05577">
    <property type="entry name" value="Peptidase_S28"/>
    <property type="match status" value="1"/>
</dbReference>
<dbReference type="InterPro" id="IPR008758">
    <property type="entry name" value="Peptidase_S28"/>
</dbReference>
<dbReference type="InterPro" id="IPR042269">
    <property type="entry name" value="Ser_carbopepase_S28_SKS"/>
</dbReference>
<dbReference type="PANTHER" id="PTHR11010">
    <property type="entry name" value="PROTEASE S28 PRO-X CARBOXYPEPTIDASE-RELATED"/>
    <property type="match status" value="1"/>
</dbReference>
<evidence type="ECO:0000256" key="4">
    <source>
        <dbReference type="ARBA" id="ARBA00022801"/>
    </source>
</evidence>
<proteinExistence type="inferred from homology"/>
<keyword evidence="7" id="KW-1185">Reference proteome</keyword>
<keyword evidence="2" id="KW-0645">Protease</keyword>
<comment type="similarity">
    <text evidence="1">Belongs to the peptidase S28 family.</text>
</comment>
<evidence type="ECO:0000256" key="3">
    <source>
        <dbReference type="ARBA" id="ARBA00022729"/>
    </source>
</evidence>
<dbReference type="GO" id="GO:0008233">
    <property type="term" value="F:peptidase activity"/>
    <property type="evidence" value="ECO:0007669"/>
    <property type="project" value="UniProtKB-KW"/>
</dbReference>
<organism evidence="6 7">
    <name type="scientific">Riccia fluitans</name>
    <dbReference type="NCBI Taxonomy" id="41844"/>
    <lineage>
        <taxon>Eukaryota</taxon>
        <taxon>Viridiplantae</taxon>
        <taxon>Streptophyta</taxon>
        <taxon>Embryophyta</taxon>
        <taxon>Marchantiophyta</taxon>
        <taxon>Marchantiopsida</taxon>
        <taxon>Marchantiidae</taxon>
        <taxon>Marchantiales</taxon>
        <taxon>Ricciaceae</taxon>
        <taxon>Riccia</taxon>
    </lineage>
</organism>
<sequence>MARIETHPTVSRSSNSRSTKKTWSWCVVLSLALLYATGGATALQRPRFPRPLNAFGRSVDTKLQQARSKLETAYKWETRWHEQILDHFSSRNTTFKQKYLFANQHWAGAEKQAPIFLYCGNEGNIEWFAENSGFIWDIAPRYGALLVFPEHRYYGDSMPFGSQEAAYKDAESLAYLNSEQALADFVTLISDLKRRLSAEASPVVLFGGSYGGMLAAWMRLKYPHIAIGALSSSAPILQFEDVASPYNFADIVTKNFRSASESCYRTIKASWDVIQSLGATNEGLRKLSSQFHLCGELQESSELADWTSAAYDFSSMVNYPFPADFLQNLPAYPIKEMCKAMDPFPEEEVLPRIAAAMNVYYNYSGNLECFDIADDPHGMNGWDWQCCTEMVMPLSYSKTSLYPPYEWSFEDFAEWCQSTYGVKPRSHWIVEEFGANDIEAVLKRFGSNIVFSNGLVDPWSGGGVLKNISSSIVALVTTEGAHHIDLRPIDSSLDPHWLVEQRNAELAFIDKWLREFHADRAKSSAEVS</sequence>
<keyword evidence="3" id="KW-0732">Signal</keyword>
<reference evidence="6 7" key="1">
    <citation type="submission" date="2024-09" db="EMBL/GenBank/DDBJ databases">
        <title>Chromosome-scale assembly of Riccia fluitans.</title>
        <authorList>
            <person name="Paukszto L."/>
            <person name="Sawicki J."/>
            <person name="Karawczyk K."/>
            <person name="Piernik-Szablinska J."/>
            <person name="Szczecinska M."/>
            <person name="Mazdziarz M."/>
        </authorList>
    </citation>
    <scope>NUCLEOTIDE SEQUENCE [LARGE SCALE GENOMIC DNA]</scope>
    <source>
        <strain evidence="6">Rf_01</strain>
        <tissue evidence="6">Aerial parts of the thallus</tissue>
    </source>
</reference>
<dbReference type="GO" id="GO:0006508">
    <property type="term" value="P:proteolysis"/>
    <property type="evidence" value="ECO:0007669"/>
    <property type="project" value="UniProtKB-KW"/>
</dbReference>
<dbReference type="SUPFAM" id="SSF53474">
    <property type="entry name" value="alpha/beta-Hydrolases"/>
    <property type="match status" value="2"/>
</dbReference>
<evidence type="ECO:0000313" key="6">
    <source>
        <dbReference type="EMBL" id="KAL2630233.1"/>
    </source>
</evidence>
<dbReference type="Gene3D" id="3.40.50.1820">
    <property type="entry name" value="alpha/beta hydrolase"/>
    <property type="match status" value="1"/>
</dbReference>
<name>A0ABD1YHU5_9MARC</name>
<dbReference type="Proteomes" id="UP001605036">
    <property type="component" value="Unassembled WGS sequence"/>
</dbReference>
<dbReference type="InterPro" id="IPR029058">
    <property type="entry name" value="AB_hydrolase_fold"/>
</dbReference>
<evidence type="ECO:0000256" key="1">
    <source>
        <dbReference type="ARBA" id="ARBA00011079"/>
    </source>
</evidence>
<keyword evidence="4" id="KW-0378">Hydrolase</keyword>
<evidence type="ECO:0000256" key="5">
    <source>
        <dbReference type="ARBA" id="ARBA00023180"/>
    </source>
</evidence>
<comment type="caution">
    <text evidence="6">The sequence shown here is derived from an EMBL/GenBank/DDBJ whole genome shotgun (WGS) entry which is preliminary data.</text>
</comment>
<accession>A0ABD1YHU5</accession>
<dbReference type="AlphaFoldDB" id="A0ABD1YHU5"/>
<evidence type="ECO:0008006" key="8">
    <source>
        <dbReference type="Google" id="ProtNLM"/>
    </source>
</evidence>
<dbReference type="EMBL" id="JBHFFA010000004">
    <property type="protein sequence ID" value="KAL2630233.1"/>
    <property type="molecule type" value="Genomic_DNA"/>
</dbReference>
<evidence type="ECO:0000313" key="7">
    <source>
        <dbReference type="Proteomes" id="UP001605036"/>
    </source>
</evidence>
<keyword evidence="5" id="KW-0325">Glycoprotein</keyword>